<protein>
    <submittedName>
        <fullName evidence="2">Uncharacterized protein</fullName>
    </submittedName>
</protein>
<dbReference type="Proteomes" id="UP000887578">
    <property type="component" value="Unplaced"/>
</dbReference>
<accession>A0A914Q6G3</accession>
<sequence>MSYICSEASFAGILKYDVESFIRVIEKLKKFPTKIIYNVFIGRKLSKSGTIYELETNFCEDFVYDDSSNPEFYYFRQTFLSANSEEMLFEIRIPKMKD</sequence>
<reference evidence="2" key="1">
    <citation type="submission" date="2022-11" db="UniProtKB">
        <authorList>
            <consortium name="WormBaseParasite"/>
        </authorList>
    </citation>
    <scope>IDENTIFICATION</scope>
</reference>
<organism evidence="1 2">
    <name type="scientific">Panagrolaimus davidi</name>
    <dbReference type="NCBI Taxonomy" id="227884"/>
    <lineage>
        <taxon>Eukaryota</taxon>
        <taxon>Metazoa</taxon>
        <taxon>Ecdysozoa</taxon>
        <taxon>Nematoda</taxon>
        <taxon>Chromadorea</taxon>
        <taxon>Rhabditida</taxon>
        <taxon>Tylenchina</taxon>
        <taxon>Panagrolaimomorpha</taxon>
        <taxon>Panagrolaimoidea</taxon>
        <taxon>Panagrolaimidae</taxon>
        <taxon>Panagrolaimus</taxon>
    </lineage>
</organism>
<proteinExistence type="predicted"/>
<evidence type="ECO:0000313" key="2">
    <source>
        <dbReference type="WBParaSite" id="PDA_v2.g22720.t1"/>
    </source>
</evidence>
<evidence type="ECO:0000313" key="1">
    <source>
        <dbReference type="Proteomes" id="UP000887578"/>
    </source>
</evidence>
<keyword evidence="1" id="KW-1185">Reference proteome</keyword>
<dbReference type="AlphaFoldDB" id="A0A914Q6G3"/>
<name>A0A914Q6G3_9BILA</name>
<dbReference type="WBParaSite" id="PDA_v2.g22720.t1">
    <property type="protein sequence ID" value="PDA_v2.g22720.t1"/>
    <property type="gene ID" value="PDA_v2.g22720"/>
</dbReference>